<evidence type="ECO:0000256" key="11">
    <source>
        <dbReference type="HAMAP-Rule" id="MF_00815"/>
    </source>
</evidence>
<dbReference type="GO" id="GO:0042777">
    <property type="term" value="P:proton motive force-driven plasma membrane ATP synthesis"/>
    <property type="evidence" value="ECO:0007669"/>
    <property type="project" value="UniProtKB-UniRule"/>
</dbReference>
<dbReference type="GO" id="GO:0005524">
    <property type="term" value="F:ATP binding"/>
    <property type="evidence" value="ECO:0007669"/>
    <property type="project" value="UniProtKB-UniRule"/>
</dbReference>
<keyword evidence="8 11" id="KW-0472">Membrane</keyword>
<protein>
    <recommendedName>
        <fullName evidence="11">ATP synthase gamma chain</fullName>
    </recommendedName>
    <alternativeName>
        <fullName evidence="11">ATP synthase F1 sector gamma subunit</fullName>
    </alternativeName>
    <alternativeName>
        <fullName evidence="11">F-ATPase gamma subunit</fullName>
    </alternativeName>
</protein>
<dbReference type="PANTHER" id="PTHR11693">
    <property type="entry name" value="ATP SYNTHASE GAMMA CHAIN"/>
    <property type="match status" value="1"/>
</dbReference>
<evidence type="ECO:0000256" key="2">
    <source>
        <dbReference type="ARBA" id="ARBA00004202"/>
    </source>
</evidence>
<evidence type="ECO:0000256" key="8">
    <source>
        <dbReference type="ARBA" id="ARBA00023136"/>
    </source>
</evidence>
<keyword evidence="10 11" id="KW-0066">ATP synthesis</keyword>
<gene>
    <name evidence="11" type="primary">atpG</name>
    <name evidence="12" type="ORF">EAV92_17600</name>
</gene>
<keyword evidence="5 11" id="KW-1003">Cell membrane</keyword>
<dbReference type="Gene3D" id="1.10.287.80">
    <property type="entry name" value="ATP synthase, gamma subunit, helix hairpin domain"/>
    <property type="match status" value="2"/>
</dbReference>
<keyword evidence="13" id="KW-1185">Reference proteome</keyword>
<dbReference type="GO" id="GO:0046933">
    <property type="term" value="F:proton-transporting ATP synthase activity, rotational mechanism"/>
    <property type="evidence" value="ECO:0007669"/>
    <property type="project" value="UniProtKB-UniRule"/>
</dbReference>
<name>A0A3G3K373_9BACL</name>
<evidence type="ECO:0000256" key="10">
    <source>
        <dbReference type="ARBA" id="ARBA00023310"/>
    </source>
</evidence>
<evidence type="ECO:0000313" key="13">
    <source>
        <dbReference type="Proteomes" id="UP000269097"/>
    </source>
</evidence>
<proteinExistence type="inferred from homology"/>
<keyword evidence="7 11" id="KW-0406">Ion transport</keyword>
<dbReference type="FunFam" id="3.40.1380.10:FF:000002">
    <property type="entry name" value="ATP synthase gamma chain"/>
    <property type="match status" value="1"/>
</dbReference>
<dbReference type="InterPro" id="IPR000131">
    <property type="entry name" value="ATP_synth_F1_gsu"/>
</dbReference>
<dbReference type="SUPFAM" id="SSF52943">
    <property type="entry name" value="ATP synthase (F1-ATPase), gamma subunit"/>
    <property type="match status" value="1"/>
</dbReference>
<dbReference type="RefSeq" id="WP_123042300.1">
    <property type="nucleotide sequence ID" value="NZ_CP033433.1"/>
</dbReference>
<comment type="function">
    <text evidence="1 11">Produces ATP from ADP in the presence of a proton gradient across the membrane. The gamma chain is believed to be important in regulating ATPase activity and the flow of protons through the CF(0) complex.</text>
</comment>
<dbReference type="GO" id="GO:0005886">
    <property type="term" value="C:plasma membrane"/>
    <property type="evidence" value="ECO:0007669"/>
    <property type="project" value="UniProtKB-SubCell"/>
</dbReference>
<keyword evidence="12" id="KW-0378">Hydrolase</keyword>
<dbReference type="GO" id="GO:0045259">
    <property type="term" value="C:proton-transporting ATP synthase complex"/>
    <property type="evidence" value="ECO:0007669"/>
    <property type="project" value="UniProtKB-KW"/>
</dbReference>
<evidence type="ECO:0000256" key="4">
    <source>
        <dbReference type="ARBA" id="ARBA00022448"/>
    </source>
</evidence>
<dbReference type="NCBIfam" id="TIGR01146">
    <property type="entry name" value="ATPsyn_F1gamma"/>
    <property type="match status" value="1"/>
</dbReference>
<dbReference type="GO" id="GO:0016787">
    <property type="term" value="F:hydrolase activity"/>
    <property type="evidence" value="ECO:0007669"/>
    <property type="project" value="UniProtKB-KW"/>
</dbReference>
<sequence length="290" mass="31819">MAKGMREIKRSIKSKQNMKQITKAMEMVSAAKLKRAQNAALASRPYADKLREVVFSIASGSSGVKHPMLQNREVKRTAYLVITSDRGLAGGLNTNLLRKLLISIRERHSSKDQYAVFVIGRKGRDFLKRRDIPIVEEVTGMSDSPTFADVKPIAAAAVQGFENGTYDELVLVYNEFRNAITQIPTLQKLLPLDASELNGAGNGAKADYEYEPSAEEVLQVLLPKYAETLVYSALLDNKASEHGARMTAMGNATKNATKMIQQLTLTYNRARQAAITQEIAEIVGGANAQA</sequence>
<comment type="subcellular location">
    <subcellularLocation>
        <location evidence="2 11">Cell membrane</location>
        <topology evidence="2 11">Peripheral membrane protein</topology>
    </subcellularLocation>
</comment>
<keyword evidence="9 11" id="KW-0139">CF(1)</keyword>
<dbReference type="Pfam" id="PF00231">
    <property type="entry name" value="ATP-synt"/>
    <property type="match status" value="1"/>
</dbReference>
<evidence type="ECO:0000256" key="5">
    <source>
        <dbReference type="ARBA" id="ARBA00022475"/>
    </source>
</evidence>
<reference evidence="12 13" key="1">
    <citation type="submission" date="2018-10" db="EMBL/GenBank/DDBJ databases">
        <title>Genome Sequence of Cohnella sp.</title>
        <authorList>
            <person name="Srinivasan S."/>
            <person name="Kim M.K."/>
        </authorList>
    </citation>
    <scope>NUCLEOTIDE SEQUENCE [LARGE SCALE GENOMIC DNA]</scope>
    <source>
        <strain evidence="12 13">18JY8-7</strain>
    </source>
</reference>
<evidence type="ECO:0000256" key="6">
    <source>
        <dbReference type="ARBA" id="ARBA00022781"/>
    </source>
</evidence>
<dbReference type="AlphaFoldDB" id="A0A3G3K373"/>
<keyword evidence="4 11" id="KW-0813">Transport</keyword>
<evidence type="ECO:0000256" key="9">
    <source>
        <dbReference type="ARBA" id="ARBA00023196"/>
    </source>
</evidence>
<organism evidence="12 13">
    <name type="scientific">Cohnella candidum</name>
    <dbReference type="NCBI Taxonomy" id="2674991"/>
    <lineage>
        <taxon>Bacteria</taxon>
        <taxon>Bacillati</taxon>
        <taxon>Bacillota</taxon>
        <taxon>Bacilli</taxon>
        <taxon>Bacillales</taxon>
        <taxon>Paenibacillaceae</taxon>
        <taxon>Cohnella</taxon>
    </lineage>
</organism>
<dbReference type="Gene3D" id="3.40.1380.10">
    <property type="match status" value="1"/>
</dbReference>
<dbReference type="Proteomes" id="UP000269097">
    <property type="component" value="Chromosome"/>
</dbReference>
<comment type="subunit">
    <text evidence="11">F-type ATPases have 2 components, CF(1) - the catalytic core - and CF(0) - the membrane proton channel. CF(1) has five subunits: alpha(3), beta(3), gamma(1), delta(1), epsilon(1). CF(0) has three main subunits: a, b and c.</text>
</comment>
<dbReference type="InterPro" id="IPR023632">
    <property type="entry name" value="ATP_synth_F1_gsu_CS"/>
</dbReference>
<comment type="similarity">
    <text evidence="3 11">Belongs to the ATPase gamma chain family.</text>
</comment>
<dbReference type="KEGG" id="coh:EAV92_17600"/>
<dbReference type="CDD" id="cd12151">
    <property type="entry name" value="F1-ATPase_gamma"/>
    <property type="match status" value="1"/>
</dbReference>
<evidence type="ECO:0000256" key="3">
    <source>
        <dbReference type="ARBA" id="ARBA00007681"/>
    </source>
</evidence>
<evidence type="ECO:0000313" key="12">
    <source>
        <dbReference type="EMBL" id="AYQ74219.1"/>
    </source>
</evidence>
<evidence type="ECO:0000256" key="7">
    <source>
        <dbReference type="ARBA" id="ARBA00023065"/>
    </source>
</evidence>
<dbReference type="EMBL" id="CP033433">
    <property type="protein sequence ID" value="AYQ74219.1"/>
    <property type="molecule type" value="Genomic_DNA"/>
</dbReference>
<accession>A0A3G3K373</accession>
<dbReference type="InterPro" id="IPR035968">
    <property type="entry name" value="ATP_synth_F1_ATPase_gsu"/>
</dbReference>
<dbReference type="PROSITE" id="PS00153">
    <property type="entry name" value="ATPASE_GAMMA"/>
    <property type="match status" value="1"/>
</dbReference>
<dbReference type="HAMAP" id="MF_00815">
    <property type="entry name" value="ATP_synth_gamma_bact"/>
    <property type="match status" value="1"/>
</dbReference>
<dbReference type="PANTHER" id="PTHR11693:SF22">
    <property type="entry name" value="ATP SYNTHASE SUBUNIT GAMMA, MITOCHONDRIAL"/>
    <property type="match status" value="1"/>
</dbReference>
<keyword evidence="6 11" id="KW-0375">Hydrogen ion transport</keyword>
<dbReference type="PRINTS" id="PR00126">
    <property type="entry name" value="ATPASEGAMMA"/>
</dbReference>
<evidence type="ECO:0000256" key="1">
    <source>
        <dbReference type="ARBA" id="ARBA00003456"/>
    </source>
</evidence>